<dbReference type="AlphaFoldDB" id="A0AAD9PWG8"/>
<gene>
    <name evidence="1" type="ORF">P5673_029050</name>
</gene>
<keyword evidence="2" id="KW-1185">Reference proteome</keyword>
<sequence>MKPLQEMSGTYAVAMVSSIATHHYQWFRTQLFQMSTPHKAIMLFALNEVPLNEVNLKYLSLRVQRKPPLL</sequence>
<dbReference type="Proteomes" id="UP001249851">
    <property type="component" value="Unassembled WGS sequence"/>
</dbReference>
<comment type="caution">
    <text evidence="1">The sequence shown here is derived from an EMBL/GenBank/DDBJ whole genome shotgun (WGS) entry which is preliminary data.</text>
</comment>
<proteinExistence type="predicted"/>
<reference evidence="1" key="2">
    <citation type="journal article" date="2023" name="Science">
        <title>Genomic signatures of disease resistance in endangered staghorn corals.</title>
        <authorList>
            <person name="Vollmer S.V."/>
            <person name="Selwyn J.D."/>
            <person name="Despard B.A."/>
            <person name="Roesel C.L."/>
        </authorList>
    </citation>
    <scope>NUCLEOTIDE SEQUENCE</scope>
    <source>
        <strain evidence="1">K2</strain>
    </source>
</reference>
<dbReference type="EMBL" id="JARQWQ010000112">
    <property type="protein sequence ID" value="KAK2550350.1"/>
    <property type="molecule type" value="Genomic_DNA"/>
</dbReference>
<protein>
    <submittedName>
        <fullName evidence="1">Uncharacterized protein</fullName>
    </submittedName>
</protein>
<organism evidence="1 2">
    <name type="scientific">Acropora cervicornis</name>
    <name type="common">Staghorn coral</name>
    <dbReference type="NCBI Taxonomy" id="6130"/>
    <lineage>
        <taxon>Eukaryota</taxon>
        <taxon>Metazoa</taxon>
        <taxon>Cnidaria</taxon>
        <taxon>Anthozoa</taxon>
        <taxon>Hexacorallia</taxon>
        <taxon>Scleractinia</taxon>
        <taxon>Astrocoeniina</taxon>
        <taxon>Acroporidae</taxon>
        <taxon>Acropora</taxon>
    </lineage>
</organism>
<accession>A0AAD9PWG8</accession>
<name>A0AAD9PWG8_ACRCE</name>
<reference evidence="1" key="1">
    <citation type="journal article" date="2023" name="G3 (Bethesda)">
        <title>Whole genome assembly and annotation of the endangered Caribbean coral Acropora cervicornis.</title>
        <authorList>
            <person name="Selwyn J.D."/>
            <person name="Vollmer S.V."/>
        </authorList>
    </citation>
    <scope>NUCLEOTIDE SEQUENCE</scope>
    <source>
        <strain evidence="1">K2</strain>
    </source>
</reference>
<evidence type="ECO:0000313" key="1">
    <source>
        <dbReference type="EMBL" id="KAK2550350.1"/>
    </source>
</evidence>
<evidence type="ECO:0000313" key="2">
    <source>
        <dbReference type="Proteomes" id="UP001249851"/>
    </source>
</evidence>